<keyword evidence="2" id="KW-1185">Reference proteome</keyword>
<reference evidence="1 2" key="1">
    <citation type="journal article" date="2010" name="PLoS ONE">
        <title>The genome sequence of the rumen methanogen Methanobrevibacter ruminantium reveals new possibilities for controlling ruminant methane emissions.</title>
        <authorList>
            <person name="Leahy S.C."/>
            <person name="Kelly W.J."/>
            <person name="Altermann E."/>
            <person name="Ronimus R.S."/>
            <person name="Yeoman C.J."/>
            <person name="Pacheco D.M."/>
            <person name="Li D."/>
            <person name="Kong Z."/>
            <person name="McTavish S."/>
            <person name="Sang C."/>
            <person name="Lambie S.C."/>
            <person name="Janssen P.H."/>
            <person name="Dey D."/>
            <person name="Attwood G.T."/>
        </authorList>
    </citation>
    <scope>NUCLEOTIDE SEQUENCE [LARGE SCALE GENOMIC DNA]</scope>
    <source>
        <strain evidence="2">ATCC 35063 / DSM 1093 / JCM 13430 / OCM 146 / M1</strain>
    </source>
</reference>
<evidence type="ECO:0000313" key="2">
    <source>
        <dbReference type="Proteomes" id="UP000008680"/>
    </source>
</evidence>
<evidence type="ECO:0000313" key="1">
    <source>
        <dbReference type="EMBL" id="ADC46426.1"/>
    </source>
</evidence>
<dbReference type="STRING" id="634498.mru_0575"/>
<dbReference type="OrthoDB" id="89232at2157"/>
<name>D3E1L5_METRM</name>
<accession>D3E1L5</accession>
<organism evidence="1 2">
    <name type="scientific">Methanobrevibacter ruminantium (strain ATCC 35063 / DSM 1093 / JCM 13430 / OCM 146 / M1)</name>
    <name type="common">Methanobacterium ruminantium</name>
    <dbReference type="NCBI Taxonomy" id="634498"/>
    <lineage>
        <taxon>Archaea</taxon>
        <taxon>Methanobacteriati</taxon>
        <taxon>Methanobacteriota</taxon>
        <taxon>Methanomada group</taxon>
        <taxon>Methanobacteria</taxon>
        <taxon>Methanobacteriales</taxon>
        <taxon>Methanobacteriaceae</taxon>
        <taxon>Methanobrevibacter</taxon>
    </lineage>
</organism>
<sequence length="219" mass="23970">MNYQEISNIIKESLNLKTSPVSVKLFEKEKDAEEIFEKTNKTIHCQAIITASKGKSFYGTIDEIGCPIGAGILGLKELPEKILNGSQFDKMNVTSSQESGKALIDSVAKNNRIEAIAYMPLEDSKIEPDVVVVIAKPRQIFDLIRANTYQEGKRMDNSVGGTQSLCGDIVVNSIQTNEPHISFGCIGSHMATELSEDQVIIGIPISKLEEIANSLNIIN</sequence>
<dbReference type="HOGENOM" id="CLU_074324_1_0_2"/>
<dbReference type="PANTHER" id="PTHR37954:SF3">
    <property type="entry name" value="DUF169 DOMAIN-CONTAINING PROTEIN"/>
    <property type="match status" value="1"/>
</dbReference>
<gene>
    <name evidence="1" type="ordered locus">mru_0575</name>
</gene>
<dbReference type="InterPro" id="IPR003748">
    <property type="entry name" value="DUF169"/>
</dbReference>
<dbReference type="Proteomes" id="UP000008680">
    <property type="component" value="Chromosome"/>
</dbReference>
<dbReference type="RefSeq" id="WP_012955377.1">
    <property type="nucleotide sequence ID" value="NC_013790.1"/>
</dbReference>
<dbReference type="Pfam" id="PF02596">
    <property type="entry name" value="DUF169"/>
    <property type="match status" value="1"/>
</dbReference>
<proteinExistence type="predicted"/>
<dbReference type="eggNOG" id="arCOG02289">
    <property type="taxonomic scope" value="Archaea"/>
</dbReference>
<dbReference type="KEGG" id="mru:mru_0575"/>
<dbReference type="PANTHER" id="PTHR37954">
    <property type="entry name" value="BLL4979 PROTEIN"/>
    <property type="match status" value="1"/>
</dbReference>
<dbReference type="AlphaFoldDB" id="D3E1L5"/>
<dbReference type="PATRIC" id="fig|634498.28.peg.577"/>
<dbReference type="GeneID" id="8770222"/>
<dbReference type="EMBL" id="CP001719">
    <property type="protein sequence ID" value="ADC46426.1"/>
    <property type="molecule type" value="Genomic_DNA"/>
</dbReference>
<protein>
    <submittedName>
        <fullName evidence="1">Uncharacterized protein</fullName>
    </submittedName>
</protein>